<dbReference type="Pfam" id="PF17862">
    <property type="entry name" value="AAA_lid_3"/>
    <property type="match status" value="1"/>
</dbReference>
<dbReference type="InterPro" id="IPR003593">
    <property type="entry name" value="AAA+_ATPase"/>
</dbReference>
<organism evidence="2">
    <name type="scientific">Absidia glauca</name>
    <name type="common">Pin mould</name>
    <dbReference type="NCBI Taxonomy" id="4829"/>
    <lineage>
        <taxon>Eukaryota</taxon>
        <taxon>Fungi</taxon>
        <taxon>Fungi incertae sedis</taxon>
        <taxon>Mucoromycota</taxon>
        <taxon>Mucoromycotina</taxon>
        <taxon>Mucoromycetes</taxon>
        <taxon>Mucorales</taxon>
        <taxon>Cunninghamellaceae</taxon>
        <taxon>Absidia</taxon>
    </lineage>
</organism>
<dbReference type="InterPro" id="IPR003959">
    <property type="entry name" value="ATPase_AAA_core"/>
</dbReference>
<evidence type="ECO:0000313" key="2">
    <source>
        <dbReference type="EMBL" id="SAM09209.1"/>
    </source>
</evidence>
<dbReference type="PANTHER" id="PTHR23077:SF194">
    <property type="entry name" value="ATPASE FAMILY GENE 2 PROTEIN HOMOLOG B"/>
    <property type="match status" value="1"/>
</dbReference>
<dbReference type="PANTHER" id="PTHR23077">
    <property type="entry name" value="AAA-FAMILY ATPASE"/>
    <property type="match status" value="1"/>
</dbReference>
<name>A0A168SZF0_ABSGL</name>
<dbReference type="Gene3D" id="3.40.50.300">
    <property type="entry name" value="P-loop containing nucleotide triphosphate hydrolases"/>
    <property type="match status" value="2"/>
</dbReference>
<reference evidence="2" key="1">
    <citation type="submission" date="2016-04" db="EMBL/GenBank/DDBJ databases">
        <authorList>
            <person name="Evans L.H."/>
            <person name="Alamgir A."/>
            <person name="Owens N."/>
            <person name="Weber N.D."/>
            <person name="Virtaneva K."/>
            <person name="Barbian K."/>
            <person name="Babar A."/>
            <person name="Rosenke K."/>
        </authorList>
    </citation>
    <scope>NUCLEOTIDE SEQUENCE [LARGE SCALE GENOMIC DNA]</scope>
    <source>
        <strain evidence="2">CBS 101.48</strain>
    </source>
</reference>
<sequence length="520" mass="56963">MIVFPSPQSIPATATVSFDRLKQLGFTSGKWVEVRDQSSNIYHCRIWPALVPFDHIIVDDFIHQKDTGSTMQVALTQLEPVTAVHAQLEVSIKKGSSHQDQIQEFGFVFDQGTSLQKMEASGRTQITQLTTGMTLCRSGSTPSSTLSIKVVSVFPSDKPGLMSSGTRIEYVYTNKTNTTDSAKRIDLNQIDQAMESLTLTSDTNDIKPLAAETSKPSGLEKAYDSLIEMVSYPFIYQDWIDTLGIECPKGILLYGPPGVGKTFLVSSVSKTYDAQLMVIQGPELYGPYVGESEAKLRQRFEEARQMTLESNKPVILFIDEIRLGLRPPRGILLYGPPGCSKTTLVKVIASSSGASFLSINGAQLYSPYVGDSEKVVRTTFQKARASAPAIIFLDETEAIVGKRNMGNGGSGGDSVQERILSTLLNEMDGVESAESVLVVILQIHTRQMPLADDVDLAVISLMTDMYTGADLQNVCREAAMMALRRDPYTQLVNMADFEESLATIPPSITETMLASYKPEE</sequence>
<dbReference type="Gene3D" id="1.10.8.60">
    <property type="match status" value="1"/>
</dbReference>
<evidence type="ECO:0000259" key="1">
    <source>
        <dbReference type="SMART" id="SM00382"/>
    </source>
</evidence>
<gene>
    <name evidence="2" type="primary">ABSGL_14883.1 scaffold 15133</name>
</gene>
<dbReference type="InterPro" id="IPR041569">
    <property type="entry name" value="AAA_lid_3"/>
</dbReference>
<dbReference type="Proteomes" id="UP000078561">
    <property type="component" value="Unassembled WGS sequence"/>
</dbReference>
<protein>
    <recommendedName>
        <fullName evidence="1">AAA+ ATPase domain-containing protein</fullName>
    </recommendedName>
</protein>
<feature type="domain" description="AAA+ ATPase" evidence="1">
    <location>
        <begin position="327"/>
        <end position="469"/>
    </location>
</feature>
<dbReference type="Pfam" id="PF00004">
    <property type="entry name" value="AAA"/>
    <property type="match status" value="2"/>
</dbReference>
<dbReference type="AlphaFoldDB" id="A0A168SZF0"/>
<dbReference type="InParanoid" id="A0A168SZF0"/>
<dbReference type="GO" id="GO:0005524">
    <property type="term" value="F:ATP binding"/>
    <property type="evidence" value="ECO:0007669"/>
    <property type="project" value="UniProtKB-KW"/>
</dbReference>
<dbReference type="EMBL" id="LT554999">
    <property type="protein sequence ID" value="SAM09209.1"/>
    <property type="molecule type" value="Genomic_DNA"/>
</dbReference>
<dbReference type="OrthoDB" id="5421at2759"/>
<dbReference type="SUPFAM" id="SSF52540">
    <property type="entry name" value="P-loop containing nucleoside triphosphate hydrolases"/>
    <property type="match status" value="2"/>
</dbReference>
<dbReference type="InterPro" id="IPR050168">
    <property type="entry name" value="AAA_ATPase_domain"/>
</dbReference>
<keyword evidence="3" id="KW-1185">Reference proteome</keyword>
<evidence type="ECO:0000313" key="3">
    <source>
        <dbReference type="Proteomes" id="UP000078561"/>
    </source>
</evidence>
<dbReference type="STRING" id="4829.A0A168SZF0"/>
<proteinExistence type="predicted"/>
<dbReference type="SMART" id="SM00382">
    <property type="entry name" value="AAA"/>
    <property type="match status" value="1"/>
</dbReference>
<dbReference type="GO" id="GO:0016887">
    <property type="term" value="F:ATP hydrolysis activity"/>
    <property type="evidence" value="ECO:0007669"/>
    <property type="project" value="InterPro"/>
</dbReference>
<accession>A0A168SZF0</accession>
<dbReference type="InterPro" id="IPR027417">
    <property type="entry name" value="P-loop_NTPase"/>
</dbReference>